<evidence type="ECO:0000256" key="1">
    <source>
        <dbReference type="SAM" id="Phobius"/>
    </source>
</evidence>
<organism evidence="2 3">
    <name type="scientific">Stereocaulon virgatum</name>
    <dbReference type="NCBI Taxonomy" id="373712"/>
    <lineage>
        <taxon>Eukaryota</taxon>
        <taxon>Fungi</taxon>
        <taxon>Dikarya</taxon>
        <taxon>Ascomycota</taxon>
        <taxon>Pezizomycotina</taxon>
        <taxon>Lecanoromycetes</taxon>
        <taxon>OSLEUM clade</taxon>
        <taxon>Lecanoromycetidae</taxon>
        <taxon>Lecanorales</taxon>
        <taxon>Lecanorineae</taxon>
        <taxon>Stereocaulaceae</taxon>
        <taxon>Stereocaulon</taxon>
    </lineage>
</organism>
<name>A0ABR4A2Y7_9LECA</name>
<evidence type="ECO:0008006" key="4">
    <source>
        <dbReference type="Google" id="ProtNLM"/>
    </source>
</evidence>
<dbReference type="Proteomes" id="UP001590950">
    <property type="component" value="Unassembled WGS sequence"/>
</dbReference>
<gene>
    <name evidence="2" type="ORF">N7G274_007200</name>
</gene>
<feature type="transmembrane region" description="Helical" evidence="1">
    <location>
        <begin position="31"/>
        <end position="51"/>
    </location>
</feature>
<feature type="transmembrane region" description="Helical" evidence="1">
    <location>
        <begin position="179"/>
        <end position="196"/>
    </location>
</feature>
<protein>
    <recommendedName>
        <fullName evidence="4">Wax synthase domain-containing protein</fullName>
    </recommendedName>
</protein>
<sequence length="281" mass="31778">MLEFTNPIVFYLIENTLTIFVIAFAPPHHPARIVTFLLLLIYFYILFPIHLDRLHYRVLTSIVFGSSCANLLRYLDLVILTQWSFEIREPIPSLDSRAEAGSKPTDITGQNTKSTTEAIYSVSKSSQDGNVLERLRYGYFINAGPRLIGTAHMVKNVPPHCTSRASCVPSRAAFLVRKACIFGLCCLFLDLVTSGADPRNNACLFSADKIPLFRRWRDVDAEEVLRKVLGGVTYWVSAYCMIQCFMGAWAFVCVACGDDPKYWRPNFGSLSEGYSVRRFWG</sequence>
<comment type="caution">
    <text evidence="2">The sequence shown here is derived from an EMBL/GenBank/DDBJ whole genome shotgun (WGS) entry which is preliminary data.</text>
</comment>
<evidence type="ECO:0000313" key="3">
    <source>
        <dbReference type="Proteomes" id="UP001590950"/>
    </source>
</evidence>
<keyword evidence="1" id="KW-0812">Transmembrane</keyword>
<accession>A0ABR4A2Y7</accession>
<keyword evidence="3" id="KW-1185">Reference proteome</keyword>
<feature type="transmembrane region" description="Helical" evidence="1">
    <location>
        <begin position="7"/>
        <end position="25"/>
    </location>
</feature>
<keyword evidence="1" id="KW-1133">Transmembrane helix</keyword>
<reference evidence="2 3" key="1">
    <citation type="submission" date="2024-09" db="EMBL/GenBank/DDBJ databases">
        <title>Rethinking Asexuality: The Enigmatic Case of Functional Sexual Genes in Lepraria (Stereocaulaceae).</title>
        <authorList>
            <person name="Doellman M."/>
            <person name="Sun Y."/>
            <person name="Barcenas-Pena A."/>
            <person name="Lumbsch H.T."/>
            <person name="Grewe F."/>
        </authorList>
    </citation>
    <scope>NUCLEOTIDE SEQUENCE [LARGE SCALE GENOMIC DNA]</scope>
    <source>
        <strain evidence="2 3">Mercado 3170</strain>
    </source>
</reference>
<evidence type="ECO:0000313" key="2">
    <source>
        <dbReference type="EMBL" id="KAL2040297.1"/>
    </source>
</evidence>
<dbReference type="EMBL" id="JBEFKJ010000022">
    <property type="protein sequence ID" value="KAL2040297.1"/>
    <property type="molecule type" value="Genomic_DNA"/>
</dbReference>
<proteinExistence type="predicted"/>
<keyword evidence="1" id="KW-0472">Membrane</keyword>
<feature type="transmembrane region" description="Helical" evidence="1">
    <location>
        <begin position="234"/>
        <end position="257"/>
    </location>
</feature>